<proteinExistence type="predicted"/>
<feature type="domain" description="Amidohydrolase-related" evidence="2">
    <location>
        <begin position="244"/>
        <end position="364"/>
    </location>
</feature>
<dbReference type="PANTHER" id="PTHR11647:SF1">
    <property type="entry name" value="COLLAPSIN RESPONSE MEDIATOR PROTEIN"/>
    <property type="match status" value="1"/>
</dbReference>
<dbReference type="SUPFAM" id="SSF51556">
    <property type="entry name" value="Metallo-dependent hydrolases"/>
    <property type="match status" value="1"/>
</dbReference>
<dbReference type="EMBL" id="VUNQ01000039">
    <property type="protein sequence ID" value="MSU02671.1"/>
    <property type="molecule type" value="Genomic_DNA"/>
</dbReference>
<dbReference type="GO" id="GO:0005829">
    <property type="term" value="C:cytosol"/>
    <property type="evidence" value="ECO:0007669"/>
    <property type="project" value="TreeGrafter"/>
</dbReference>
<gene>
    <name evidence="3" type="ORF">FYJ83_14515</name>
</gene>
<evidence type="ECO:0000313" key="4">
    <source>
        <dbReference type="Proteomes" id="UP000469523"/>
    </source>
</evidence>
<keyword evidence="3" id="KW-0378">Hydrolase</keyword>
<dbReference type="SUPFAM" id="SSF51338">
    <property type="entry name" value="Composite domain of metallo-dependent hydrolases"/>
    <property type="match status" value="1"/>
</dbReference>
<organism evidence="3 4">
    <name type="scientific">Tissierella pigra</name>
    <dbReference type="NCBI Taxonomy" id="2607614"/>
    <lineage>
        <taxon>Bacteria</taxon>
        <taxon>Bacillati</taxon>
        <taxon>Bacillota</taxon>
        <taxon>Tissierellia</taxon>
        <taxon>Tissierellales</taxon>
        <taxon>Tissierellaceae</taxon>
        <taxon>Tissierella</taxon>
    </lineage>
</organism>
<sequence length="372" mass="41047">MIIKNGNIHVGNGTVLIDYDILIENGIIKEINKNIRTNDNIIIDAKGKEVFPGFIDPVSSFGCTDISFSIKDNNEISSPITPECKIKYSFNHREIDLEELYKVGITTIGASPGNSNIIGGQMAAYRTWGKNSSTMLIKEPIGIKGSVINNVKEQYGEKKMFPMTKMGIFSRLEEFLNNKLELSDESKEIVNSIVEGKLPLIITANTSAEINALIEIIKGTNIKLAIVGAYQGDKCIDSIIKSNASVIVGEQIYLTKGKYNNTDLYKISRLMKEGNLVSFTISGDYGMSGKVKYLWNAIEFYKAGIDKEDIVKIMTLNPAKILGIDNILGSIEEGKYADIVIYTKNPIEYYDARVSNTIVGGELVYSEEGLGC</sequence>
<dbReference type="Pfam" id="PF01979">
    <property type="entry name" value="Amidohydro_1"/>
    <property type="match status" value="1"/>
</dbReference>
<dbReference type="RefSeq" id="WP_154441715.1">
    <property type="nucleotide sequence ID" value="NZ_VUNQ01000039.1"/>
</dbReference>
<evidence type="ECO:0000259" key="2">
    <source>
        <dbReference type="Pfam" id="PF01979"/>
    </source>
</evidence>
<dbReference type="InterPro" id="IPR032466">
    <property type="entry name" value="Metal_Hydrolase"/>
</dbReference>
<dbReference type="Gene3D" id="2.30.40.10">
    <property type="entry name" value="Urease, subunit C, domain 1"/>
    <property type="match status" value="1"/>
</dbReference>
<dbReference type="GO" id="GO:0016812">
    <property type="term" value="F:hydrolase activity, acting on carbon-nitrogen (but not peptide) bonds, in cyclic amides"/>
    <property type="evidence" value="ECO:0007669"/>
    <property type="project" value="TreeGrafter"/>
</dbReference>
<dbReference type="PANTHER" id="PTHR11647">
    <property type="entry name" value="HYDRANTOINASE/DIHYDROPYRIMIDINASE FAMILY MEMBER"/>
    <property type="match status" value="1"/>
</dbReference>
<reference evidence="3 4" key="1">
    <citation type="submission" date="2019-09" db="EMBL/GenBank/DDBJ databases">
        <title>In-depth cultivation of the pig gut microbiome towards novel bacterial diversity and tailored functional studies.</title>
        <authorList>
            <person name="Wylensek D."/>
            <person name="Hitch T.C.A."/>
            <person name="Clavel T."/>
        </authorList>
    </citation>
    <scope>NUCLEOTIDE SEQUENCE [LARGE SCALE GENOMIC DNA]</scope>
    <source>
        <strain evidence="3 4">WCA3-693-APC-4?</strain>
    </source>
</reference>
<evidence type="ECO:0000256" key="1">
    <source>
        <dbReference type="ARBA" id="ARBA00001947"/>
    </source>
</evidence>
<protein>
    <submittedName>
        <fullName evidence="3">Amidohydrolase family protein</fullName>
    </submittedName>
</protein>
<dbReference type="InterPro" id="IPR011059">
    <property type="entry name" value="Metal-dep_hydrolase_composite"/>
</dbReference>
<evidence type="ECO:0000313" key="3">
    <source>
        <dbReference type="EMBL" id="MSU02671.1"/>
    </source>
</evidence>
<dbReference type="AlphaFoldDB" id="A0A6N7XKS0"/>
<dbReference type="Gene3D" id="3.20.20.140">
    <property type="entry name" value="Metal-dependent hydrolases"/>
    <property type="match status" value="1"/>
</dbReference>
<dbReference type="InterPro" id="IPR006680">
    <property type="entry name" value="Amidohydro-rel"/>
</dbReference>
<keyword evidence="4" id="KW-1185">Reference proteome</keyword>
<accession>A0A6N7XKS0</accession>
<comment type="cofactor">
    <cofactor evidence="1">
        <name>Zn(2+)</name>
        <dbReference type="ChEBI" id="CHEBI:29105"/>
    </cofactor>
</comment>
<dbReference type="Proteomes" id="UP000469523">
    <property type="component" value="Unassembled WGS sequence"/>
</dbReference>
<comment type="caution">
    <text evidence="3">The sequence shown here is derived from an EMBL/GenBank/DDBJ whole genome shotgun (WGS) entry which is preliminary data.</text>
</comment>
<dbReference type="InterPro" id="IPR050378">
    <property type="entry name" value="Metallo-dep_Hydrolases_sf"/>
</dbReference>
<name>A0A6N7XKS0_9FIRM</name>